<keyword evidence="1" id="KW-0472">Membrane</keyword>
<evidence type="ECO:0000256" key="1">
    <source>
        <dbReference type="SAM" id="Phobius"/>
    </source>
</evidence>
<evidence type="ECO:0000313" key="2">
    <source>
        <dbReference type="EMBL" id="MBW8640549.1"/>
    </source>
</evidence>
<sequence>MLQLVNPKAWAVALIVSASYVDVAAPRKSLAILVGLFALMNISSISVWAISGSALKRYLARGRRIAVFNPSMAILLLVSMIPVLMVPS</sequence>
<comment type="caution">
    <text evidence="2">The sequence shown here is derived from an EMBL/GenBank/DDBJ whole genome shotgun (WGS) entry which is preliminary data.</text>
</comment>
<feature type="transmembrane region" description="Helical" evidence="1">
    <location>
        <begin position="31"/>
        <end position="55"/>
    </location>
</feature>
<proteinExistence type="predicted"/>
<gene>
    <name evidence="2" type="ORF">K1W69_25375</name>
</gene>
<dbReference type="Proteomes" id="UP001196509">
    <property type="component" value="Unassembled WGS sequence"/>
</dbReference>
<name>A0AAE2ZPD6_9HYPH</name>
<reference evidence="2" key="1">
    <citation type="submission" date="2021-08" db="EMBL/GenBank/DDBJ databases">
        <title>Hoeflea bacterium WL0058 sp. nov., isolated from the sediment.</title>
        <authorList>
            <person name="Wang L."/>
            <person name="Zhang D."/>
        </authorList>
    </citation>
    <scope>NUCLEOTIDE SEQUENCE</scope>
    <source>
        <strain evidence="2">WL0058</strain>
    </source>
</reference>
<keyword evidence="3" id="KW-1185">Reference proteome</keyword>
<feature type="transmembrane region" description="Helical" evidence="1">
    <location>
        <begin position="67"/>
        <end position="86"/>
    </location>
</feature>
<protein>
    <submittedName>
        <fullName evidence="2">Lysine transporter LysE</fullName>
    </submittedName>
</protein>
<organism evidence="2 3">
    <name type="scientific">Flavimaribacter sediminis</name>
    <dbReference type="NCBI Taxonomy" id="2865987"/>
    <lineage>
        <taxon>Bacteria</taxon>
        <taxon>Pseudomonadati</taxon>
        <taxon>Pseudomonadota</taxon>
        <taxon>Alphaproteobacteria</taxon>
        <taxon>Hyphomicrobiales</taxon>
        <taxon>Rhizobiaceae</taxon>
        <taxon>Flavimaribacter</taxon>
    </lineage>
</organism>
<evidence type="ECO:0000313" key="3">
    <source>
        <dbReference type="Proteomes" id="UP001196509"/>
    </source>
</evidence>
<dbReference type="AlphaFoldDB" id="A0AAE2ZPD6"/>
<dbReference type="RefSeq" id="WP_220231287.1">
    <property type="nucleotide sequence ID" value="NZ_JAICBX010000007.1"/>
</dbReference>
<keyword evidence="1" id="KW-1133">Transmembrane helix</keyword>
<accession>A0AAE2ZPD6</accession>
<keyword evidence="1" id="KW-0812">Transmembrane</keyword>
<dbReference type="EMBL" id="JAICBX010000007">
    <property type="protein sequence ID" value="MBW8640549.1"/>
    <property type="molecule type" value="Genomic_DNA"/>
</dbReference>